<proteinExistence type="predicted"/>
<dbReference type="AlphaFoldDB" id="A0A918S9W8"/>
<protein>
    <recommendedName>
        <fullName evidence="4">Cobalt transporter subunit CbtB</fullName>
    </recommendedName>
</protein>
<name>A0A918S9W8_9HYPH</name>
<keyword evidence="3" id="KW-1185">Reference proteome</keyword>
<organism evidence="2 3">
    <name type="scientific">Devosia pacifica</name>
    <dbReference type="NCBI Taxonomy" id="1335967"/>
    <lineage>
        <taxon>Bacteria</taxon>
        <taxon>Pseudomonadati</taxon>
        <taxon>Pseudomonadota</taxon>
        <taxon>Alphaproteobacteria</taxon>
        <taxon>Hyphomicrobiales</taxon>
        <taxon>Devosiaceae</taxon>
        <taxon>Devosia</taxon>
    </lineage>
</organism>
<feature type="transmembrane region" description="Helical" evidence="1">
    <location>
        <begin position="24"/>
        <end position="44"/>
    </location>
</feature>
<keyword evidence="1" id="KW-1133">Transmembrane helix</keyword>
<sequence>MNTDATTNAPAHVAIHSLSLSQRLIAGGLALMLGLLLLGGAGFAGDYRLHNGAHDTRHAMGFPCH</sequence>
<dbReference type="Proteomes" id="UP000646579">
    <property type="component" value="Unassembled WGS sequence"/>
</dbReference>
<dbReference type="Pfam" id="PF09489">
    <property type="entry name" value="CbtB"/>
    <property type="match status" value="1"/>
</dbReference>
<evidence type="ECO:0008006" key="4">
    <source>
        <dbReference type="Google" id="ProtNLM"/>
    </source>
</evidence>
<keyword evidence="1" id="KW-0472">Membrane</keyword>
<dbReference type="InterPro" id="IPR012667">
    <property type="entry name" value="CbtB_put"/>
</dbReference>
<dbReference type="RefSeq" id="WP_189426402.1">
    <property type="nucleotide sequence ID" value="NZ_BMZE01000003.1"/>
</dbReference>
<reference evidence="2" key="1">
    <citation type="journal article" date="2014" name="Int. J. Syst. Evol. Microbiol.">
        <title>Complete genome sequence of Corynebacterium casei LMG S-19264T (=DSM 44701T), isolated from a smear-ripened cheese.</title>
        <authorList>
            <consortium name="US DOE Joint Genome Institute (JGI-PGF)"/>
            <person name="Walter F."/>
            <person name="Albersmeier A."/>
            <person name="Kalinowski J."/>
            <person name="Ruckert C."/>
        </authorList>
    </citation>
    <scope>NUCLEOTIDE SEQUENCE</scope>
    <source>
        <strain evidence="2">KCTC 32437</strain>
    </source>
</reference>
<accession>A0A918S9W8</accession>
<dbReference type="EMBL" id="BMZE01000003">
    <property type="protein sequence ID" value="GHA30934.1"/>
    <property type="molecule type" value="Genomic_DNA"/>
</dbReference>
<reference evidence="2" key="2">
    <citation type="submission" date="2020-09" db="EMBL/GenBank/DDBJ databases">
        <authorList>
            <person name="Sun Q."/>
            <person name="Kim S."/>
        </authorList>
    </citation>
    <scope>NUCLEOTIDE SEQUENCE</scope>
    <source>
        <strain evidence="2">KCTC 32437</strain>
    </source>
</reference>
<comment type="caution">
    <text evidence="2">The sequence shown here is derived from an EMBL/GenBank/DDBJ whole genome shotgun (WGS) entry which is preliminary data.</text>
</comment>
<gene>
    <name evidence="2" type="ORF">GCM10007989_28590</name>
</gene>
<evidence type="ECO:0000313" key="3">
    <source>
        <dbReference type="Proteomes" id="UP000646579"/>
    </source>
</evidence>
<keyword evidence="1" id="KW-0812">Transmembrane</keyword>
<evidence type="ECO:0000313" key="2">
    <source>
        <dbReference type="EMBL" id="GHA30934.1"/>
    </source>
</evidence>
<evidence type="ECO:0000256" key="1">
    <source>
        <dbReference type="SAM" id="Phobius"/>
    </source>
</evidence>